<sequence>MKQSSFKKTAAGKYKELKTNKTHPQKIQPPEKQSSHQVSDAPNHSPKSTKIYPINAATKSNKEKTSKQKSGDGVNELEALIREKIKEIFSTIKSEKGKAYVKNMLSSAGKYLQQKSFKGVMNTMSKDKKMSDVLKNLGDNVDTSEMLKTMMNDPAMKETAMDMMQEMMNDEKKMAEMTEMMSKMLNKED</sequence>
<evidence type="ECO:0000313" key="2">
    <source>
        <dbReference type="EMBL" id="MEN2767884.1"/>
    </source>
</evidence>
<name>A0ABU9XLA3_9BACI</name>
<feature type="region of interest" description="Disordered" evidence="1">
    <location>
        <begin position="1"/>
        <end position="74"/>
    </location>
</feature>
<reference evidence="2 3" key="1">
    <citation type="submission" date="2024-05" db="EMBL/GenBank/DDBJ databases">
        <authorList>
            <person name="Haq I."/>
            <person name="Ullah Z."/>
            <person name="Ahmad R."/>
            <person name="Li M."/>
            <person name="Tong Y."/>
        </authorList>
    </citation>
    <scope>NUCLEOTIDE SEQUENCE [LARGE SCALE GENOMIC DNA]</scope>
    <source>
        <strain evidence="2 3">16A2E</strain>
    </source>
</reference>
<keyword evidence="3" id="KW-1185">Reference proteome</keyword>
<feature type="compositionally biased region" description="Polar residues" evidence="1">
    <location>
        <begin position="31"/>
        <end position="48"/>
    </location>
</feature>
<dbReference type="EMBL" id="JBDIML010000003">
    <property type="protein sequence ID" value="MEN2767884.1"/>
    <property type="molecule type" value="Genomic_DNA"/>
</dbReference>
<gene>
    <name evidence="2" type="ORF">ABC228_11840</name>
</gene>
<accession>A0ABU9XLA3</accession>
<evidence type="ECO:0008006" key="4">
    <source>
        <dbReference type="Google" id="ProtNLM"/>
    </source>
</evidence>
<organism evidence="2 3">
    <name type="scientific">Ornithinibacillus xuwenensis</name>
    <dbReference type="NCBI Taxonomy" id="3144668"/>
    <lineage>
        <taxon>Bacteria</taxon>
        <taxon>Bacillati</taxon>
        <taxon>Bacillota</taxon>
        <taxon>Bacilli</taxon>
        <taxon>Bacillales</taxon>
        <taxon>Bacillaceae</taxon>
        <taxon>Ornithinibacillus</taxon>
    </lineage>
</organism>
<proteinExistence type="predicted"/>
<dbReference type="RefSeq" id="WP_345825350.1">
    <property type="nucleotide sequence ID" value="NZ_JBDIML010000003.1"/>
</dbReference>
<feature type="compositionally biased region" description="Basic and acidic residues" evidence="1">
    <location>
        <begin position="60"/>
        <end position="70"/>
    </location>
</feature>
<evidence type="ECO:0000256" key="1">
    <source>
        <dbReference type="SAM" id="MobiDB-lite"/>
    </source>
</evidence>
<protein>
    <recommendedName>
        <fullName evidence="4">Spore coat protein</fullName>
    </recommendedName>
</protein>
<comment type="caution">
    <text evidence="2">The sequence shown here is derived from an EMBL/GenBank/DDBJ whole genome shotgun (WGS) entry which is preliminary data.</text>
</comment>
<evidence type="ECO:0000313" key="3">
    <source>
        <dbReference type="Proteomes" id="UP001444625"/>
    </source>
</evidence>
<dbReference type="Proteomes" id="UP001444625">
    <property type="component" value="Unassembled WGS sequence"/>
</dbReference>